<evidence type="ECO:0000256" key="4">
    <source>
        <dbReference type="ARBA" id="ARBA00022692"/>
    </source>
</evidence>
<dbReference type="PRINTS" id="PR00949">
    <property type="entry name" value="TYPE3IMAPROT"/>
</dbReference>
<evidence type="ECO:0000313" key="8">
    <source>
        <dbReference type="EMBL" id="APF18238.1"/>
    </source>
</evidence>
<keyword evidence="7" id="KW-0813">Transport</keyword>
<evidence type="ECO:0000313" key="10">
    <source>
        <dbReference type="Proteomes" id="UP000004671"/>
    </source>
</evidence>
<dbReference type="eggNOG" id="COG1298">
    <property type="taxonomic scope" value="Bacteria"/>
</dbReference>
<dbReference type="NCBIfam" id="TIGR01398">
    <property type="entry name" value="FlhA"/>
    <property type="match status" value="1"/>
</dbReference>
<dbReference type="GO" id="GO:0044780">
    <property type="term" value="P:bacterial-type flagellum assembly"/>
    <property type="evidence" value="ECO:0007669"/>
    <property type="project" value="InterPro"/>
</dbReference>
<name>H1XQ12_CALAY</name>
<dbReference type="FunCoup" id="H1XQ12">
    <property type="interactions" value="78"/>
</dbReference>
<keyword evidence="9" id="KW-0969">Cilium</keyword>
<dbReference type="EMBL" id="CM001402">
    <property type="protein sequence ID" value="EHO42263.1"/>
    <property type="molecule type" value="Genomic_DNA"/>
</dbReference>
<dbReference type="InterPro" id="IPR001712">
    <property type="entry name" value="T3SS_FHIPEP"/>
</dbReference>
<keyword evidence="7" id="KW-0653">Protein transport</keyword>
<proteinExistence type="inferred from homology"/>
<keyword evidence="6 7" id="KW-0472">Membrane</keyword>
<evidence type="ECO:0000256" key="6">
    <source>
        <dbReference type="ARBA" id="ARBA00023136"/>
    </source>
</evidence>
<feature type="transmembrane region" description="Helical" evidence="7">
    <location>
        <begin position="282"/>
        <end position="315"/>
    </location>
</feature>
<dbReference type="Gene3D" id="3.40.50.12790">
    <property type="entry name" value="FHIPEP family, domain 4"/>
    <property type="match status" value="1"/>
</dbReference>
<dbReference type="HOGENOM" id="CLU_015346_3_0_0"/>
<evidence type="ECO:0000256" key="2">
    <source>
        <dbReference type="ARBA" id="ARBA00008835"/>
    </source>
</evidence>
<keyword evidence="7" id="KW-1006">Bacterial flagellum protein export</keyword>
<keyword evidence="9" id="KW-0282">Flagellum</keyword>
<protein>
    <recommendedName>
        <fullName evidence="7">Flagellar biosynthesis protein FlhA</fullName>
    </recommendedName>
</protein>
<dbReference type="InterPro" id="IPR025505">
    <property type="entry name" value="FHIPEP_CS"/>
</dbReference>
<dbReference type="PROSITE" id="PS00994">
    <property type="entry name" value="FHIPEP"/>
    <property type="match status" value="1"/>
</dbReference>
<dbReference type="OrthoDB" id="9759185at2"/>
<comment type="similarity">
    <text evidence="2 7">Belongs to the FHIPEP (flagella/HR/invasion proteins export pore) family.</text>
</comment>
<dbReference type="STRING" id="880073.Cabys_1489"/>
<feature type="transmembrane region" description="Helical" evidence="7">
    <location>
        <begin position="200"/>
        <end position="221"/>
    </location>
</feature>
<evidence type="ECO:0000256" key="5">
    <source>
        <dbReference type="ARBA" id="ARBA00022989"/>
    </source>
</evidence>
<sequence length="690" mass="75508" precursor="true">MADQNSKFITRLASSSSWMLTAGIVLILAVMILPMPSFLLDTLLVMNISAALLVLFVTLFILRPMDFSVFPGLLLILTLFRLSLNIASTRLILSQGYAGEIIASFGSFVVQGNFVVGIVIFLILVIINFVVITKGANRIAEVSARFTLDAMPGKQMAIDADLNAGLIDDVEAQKRRGEIAREADFYGAMDGASKFVRGDAIAGLLITLINLIGGLLIGAIQRGLTLSEAASTYTLLTVGDGLVAQVPALLISVASGIVITRASASANMGDQLTSQLVAQPKAIYAASGVAFLMGLMPGMPFIPFTVVALVMAVIARQIEVFKRRELAAQQEEEEIEAIEEPERIEEFLHPDPFEIELGYGLIPLVDANQGGNLLKRISTIRKSLAIELGILVPPIRIRDNIQLNANEYVFKIYGVKAAGGQVMLDRYMVVNPDKSLQLRGIEMEEPTFGLPALWVNEEERERAEIAGNTVVEAPAVIATHLMEILRNNAYKLLDRQETQRMLDHLKETHAALVEGLVPDNVSLGTIRSILKNLLRERIPIRNLVTILETIADYAPFSKDADVLTEYVRSALAETITEILKVEEGYVAVALLEPKLEDHILSVIREGGAHLQNLGFTPQQVNNLFEDIANKIEDMSNLGVQPALLVSPQIRRAVRKFTETIFPNLFVVAYSELTADTEVKSVGTVRYPHES</sequence>
<dbReference type="Proteomes" id="UP000004671">
    <property type="component" value="Chromosome"/>
</dbReference>
<keyword evidence="10" id="KW-1185">Reference proteome</keyword>
<dbReference type="Gene3D" id="3.40.30.60">
    <property type="entry name" value="FHIPEP family, domain 1"/>
    <property type="match status" value="1"/>
</dbReference>
<dbReference type="PaxDb" id="880073-Calab_2653"/>
<dbReference type="Proteomes" id="UP000183868">
    <property type="component" value="Chromosome"/>
</dbReference>
<evidence type="ECO:0000313" key="9">
    <source>
        <dbReference type="EMBL" id="EHO42263.1"/>
    </source>
</evidence>
<evidence type="ECO:0000256" key="3">
    <source>
        <dbReference type="ARBA" id="ARBA00022475"/>
    </source>
</evidence>
<feature type="transmembrane region" description="Helical" evidence="7">
    <location>
        <begin position="241"/>
        <end position="262"/>
    </location>
</feature>
<accession>H1XQ12</accession>
<dbReference type="EMBL" id="CP018099">
    <property type="protein sequence ID" value="APF18238.1"/>
    <property type="molecule type" value="Genomic_DNA"/>
</dbReference>
<evidence type="ECO:0000256" key="1">
    <source>
        <dbReference type="ARBA" id="ARBA00004651"/>
    </source>
</evidence>
<reference evidence="8 11" key="2">
    <citation type="submission" date="2016-11" db="EMBL/GenBank/DDBJ databases">
        <title>Genomic analysis of Caldithrix abyssi and proposal of a novel bacterial phylum Caldithrichaeota.</title>
        <authorList>
            <person name="Kublanov I."/>
            <person name="Sigalova O."/>
            <person name="Gavrilov S."/>
            <person name="Lebedinsky A."/>
            <person name="Ivanova N."/>
            <person name="Daum C."/>
            <person name="Reddy T."/>
            <person name="Klenk H.P."/>
            <person name="Goker M."/>
            <person name="Reva O."/>
            <person name="Miroshnichenko M."/>
            <person name="Kyprides N."/>
            <person name="Woyke T."/>
            <person name="Gelfand M."/>
        </authorList>
    </citation>
    <scope>NUCLEOTIDE SEQUENCE [LARGE SCALE GENOMIC DNA]</scope>
    <source>
        <strain evidence="8 11">LF13</strain>
    </source>
</reference>
<dbReference type="AlphaFoldDB" id="H1XQ12"/>
<gene>
    <name evidence="7 8" type="primary">flhA</name>
    <name evidence="8" type="ORF">Cabys_1489</name>
    <name evidence="9" type="ORF">Calab_2653</name>
</gene>
<dbReference type="InterPro" id="IPR042193">
    <property type="entry name" value="FHIPEP_3"/>
</dbReference>
<evidence type="ECO:0000256" key="7">
    <source>
        <dbReference type="RuleBase" id="RU364093"/>
    </source>
</evidence>
<feature type="transmembrane region" description="Helical" evidence="7">
    <location>
        <begin position="69"/>
        <end position="88"/>
    </location>
</feature>
<dbReference type="Pfam" id="PF00771">
    <property type="entry name" value="FHIPEP"/>
    <property type="match status" value="1"/>
</dbReference>
<feature type="transmembrane region" description="Helical" evidence="7">
    <location>
        <begin position="38"/>
        <end position="62"/>
    </location>
</feature>
<dbReference type="PANTHER" id="PTHR30161:SF1">
    <property type="entry name" value="FLAGELLAR BIOSYNTHESIS PROTEIN FLHA-RELATED"/>
    <property type="match status" value="1"/>
</dbReference>
<keyword evidence="5 7" id="KW-1133">Transmembrane helix</keyword>
<dbReference type="InParanoid" id="H1XQ12"/>
<dbReference type="KEGG" id="caby:Cabys_1489"/>
<dbReference type="PANTHER" id="PTHR30161">
    <property type="entry name" value="FLAGELLAR EXPORT PROTEIN, MEMBRANE FLHA SUBUNIT-RELATED"/>
    <property type="match status" value="1"/>
</dbReference>
<dbReference type="RefSeq" id="WP_006929547.1">
    <property type="nucleotide sequence ID" value="NZ_CM001402.1"/>
</dbReference>
<comment type="function">
    <text evidence="7">Required for formation of the rod structure of the flagellar apparatus. Together with FliI and FliH, may constitute the export apparatus of flagellin.</text>
</comment>
<dbReference type="InterPro" id="IPR006301">
    <property type="entry name" value="FlhA"/>
</dbReference>
<feature type="transmembrane region" description="Helical" evidence="7">
    <location>
        <begin position="12"/>
        <end position="32"/>
    </location>
</feature>
<keyword evidence="7" id="KW-1005">Bacterial flagellum biogenesis</keyword>
<dbReference type="GO" id="GO:0009306">
    <property type="term" value="P:protein secretion"/>
    <property type="evidence" value="ECO:0007669"/>
    <property type="project" value="InterPro"/>
</dbReference>
<evidence type="ECO:0000313" key="11">
    <source>
        <dbReference type="Proteomes" id="UP000183868"/>
    </source>
</evidence>
<dbReference type="PIRSF" id="PIRSF005419">
    <property type="entry name" value="FlhA"/>
    <property type="match status" value="1"/>
</dbReference>
<comment type="subcellular location">
    <subcellularLocation>
        <location evidence="1 7">Cell membrane</location>
        <topology evidence="1 7">Multi-pass membrane protein</topology>
    </subcellularLocation>
</comment>
<dbReference type="GO" id="GO:0005886">
    <property type="term" value="C:plasma membrane"/>
    <property type="evidence" value="ECO:0007669"/>
    <property type="project" value="UniProtKB-SubCell"/>
</dbReference>
<dbReference type="InterPro" id="IPR042196">
    <property type="entry name" value="FHIPEP_4"/>
</dbReference>
<keyword evidence="9" id="KW-0966">Cell projection</keyword>
<keyword evidence="4 7" id="KW-0812">Transmembrane</keyword>
<organism evidence="9 10">
    <name type="scientific">Caldithrix abyssi DSM 13497</name>
    <dbReference type="NCBI Taxonomy" id="880073"/>
    <lineage>
        <taxon>Bacteria</taxon>
        <taxon>Pseudomonadati</taxon>
        <taxon>Calditrichota</taxon>
        <taxon>Calditrichia</taxon>
        <taxon>Calditrichales</taxon>
        <taxon>Calditrichaceae</taxon>
        <taxon>Caldithrix</taxon>
    </lineage>
</organism>
<reference evidence="9 10" key="1">
    <citation type="submission" date="2011-09" db="EMBL/GenBank/DDBJ databases">
        <title>The permanent draft genome of Caldithrix abyssi DSM 13497.</title>
        <authorList>
            <consortium name="US DOE Joint Genome Institute (JGI-PGF)"/>
            <person name="Lucas S."/>
            <person name="Han J."/>
            <person name="Lapidus A."/>
            <person name="Bruce D."/>
            <person name="Goodwin L."/>
            <person name="Pitluck S."/>
            <person name="Peters L."/>
            <person name="Kyrpides N."/>
            <person name="Mavromatis K."/>
            <person name="Ivanova N."/>
            <person name="Mikhailova N."/>
            <person name="Chertkov O."/>
            <person name="Detter J.C."/>
            <person name="Tapia R."/>
            <person name="Han C."/>
            <person name="Land M."/>
            <person name="Hauser L."/>
            <person name="Markowitz V."/>
            <person name="Cheng J.-F."/>
            <person name="Hugenholtz P."/>
            <person name="Woyke T."/>
            <person name="Wu D."/>
            <person name="Spring S."/>
            <person name="Brambilla E."/>
            <person name="Klenk H.-P."/>
            <person name="Eisen J.A."/>
        </authorList>
    </citation>
    <scope>NUCLEOTIDE SEQUENCE [LARGE SCALE GENOMIC DNA]</scope>
    <source>
        <strain evidence="9 10">DSM 13497</strain>
    </source>
</reference>
<feature type="transmembrane region" description="Helical" evidence="7">
    <location>
        <begin position="108"/>
        <end position="131"/>
    </location>
</feature>
<keyword evidence="3 7" id="KW-1003">Cell membrane</keyword>
<dbReference type="Gene3D" id="1.10.8.540">
    <property type="entry name" value="FHIPEP family, domain 3"/>
    <property type="match status" value="1"/>
</dbReference>
<dbReference type="InterPro" id="IPR042194">
    <property type="entry name" value="FHIPEP_1"/>
</dbReference>